<reference evidence="1" key="1">
    <citation type="submission" date="2022-07" db="EMBL/GenBank/DDBJ databases">
        <title>Chromosome-level genome of Muraenolepis orangiensis.</title>
        <authorList>
            <person name="Kim J."/>
        </authorList>
    </citation>
    <scope>NUCLEOTIDE SEQUENCE</scope>
    <source>
        <strain evidence="1">KU_S4_2022</strain>
        <tissue evidence="1">Muscle</tissue>
    </source>
</reference>
<accession>A0A9Q0EDX5</accession>
<dbReference type="EMBL" id="JANIIK010000042">
    <property type="protein sequence ID" value="KAJ3606292.1"/>
    <property type="molecule type" value="Genomic_DNA"/>
</dbReference>
<sequence>MTSLLARSSQSQRGPTVVLKNGRIVAPVVQLGVRGEDRDVFCSCNDKDQTSILSAIGPSLRQTDKRLLPEAREKYFIINDHFNVDTDTS</sequence>
<proteinExistence type="predicted"/>
<name>A0A9Q0EDX5_9TELE</name>
<evidence type="ECO:0000313" key="1">
    <source>
        <dbReference type="EMBL" id="KAJ3606292.1"/>
    </source>
</evidence>
<comment type="caution">
    <text evidence="1">The sequence shown here is derived from an EMBL/GenBank/DDBJ whole genome shotgun (WGS) entry which is preliminary data.</text>
</comment>
<gene>
    <name evidence="1" type="ORF">NHX12_025813</name>
</gene>
<keyword evidence="2" id="KW-1185">Reference proteome</keyword>
<evidence type="ECO:0000313" key="2">
    <source>
        <dbReference type="Proteomes" id="UP001148018"/>
    </source>
</evidence>
<dbReference type="AlphaFoldDB" id="A0A9Q0EDX5"/>
<organism evidence="1 2">
    <name type="scientific">Muraenolepis orangiensis</name>
    <name type="common">Patagonian moray cod</name>
    <dbReference type="NCBI Taxonomy" id="630683"/>
    <lineage>
        <taxon>Eukaryota</taxon>
        <taxon>Metazoa</taxon>
        <taxon>Chordata</taxon>
        <taxon>Craniata</taxon>
        <taxon>Vertebrata</taxon>
        <taxon>Euteleostomi</taxon>
        <taxon>Actinopterygii</taxon>
        <taxon>Neopterygii</taxon>
        <taxon>Teleostei</taxon>
        <taxon>Neoteleostei</taxon>
        <taxon>Acanthomorphata</taxon>
        <taxon>Zeiogadaria</taxon>
        <taxon>Gadariae</taxon>
        <taxon>Gadiformes</taxon>
        <taxon>Muraenolepidoidei</taxon>
        <taxon>Muraenolepididae</taxon>
        <taxon>Muraenolepis</taxon>
    </lineage>
</organism>
<protein>
    <submittedName>
        <fullName evidence="1">Uncharacterized protein</fullName>
    </submittedName>
</protein>
<dbReference type="Proteomes" id="UP001148018">
    <property type="component" value="Unassembled WGS sequence"/>
</dbReference>